<dbReference type="AlphaFoldDB" id="G3HID4"/>
<sequence length="84" mass="9472">MTALLLELLLFLTVYTVKSFTGFGIKMLLSQAVVAHAISPSNREAEAGRFCEFEAILVYKATEKPCLEKPKNTNKKREHITENK</sequence>
<accession>G3HID4</accession>
<evidence type="ECO:0000313" key="3">
    <source>
        <dbReference type="Proteomes" id="UP000001075"/>
    </source>
</evidence>
<proteinExistence type="predicted"/>
<evidence type="ECO:0000313" key="2">
    <source>
        <dbReference type="EMBL" id="EGW09474.1"/>
    </source>
</evidence>
<feature type="chain" id="PRO_5003444346" description="Secreted protein" evidence="1">
    <location>
        <begin position="20"/>
        <end position="84"/>
    </location>
</feature>
<feature type="signal peptide" evidence="1">
    <location>
        <begin position="1"/>
        <end position="19"/>
    </location>
</feature>
<keyword evidence="1" id="KW-0732">Signal</keyword>
<evidence type="ECO:0008006" key="4">
    <source>
        <dbReference type="Google" id="ProtNLM"/>
    </source>
</evidence>
<gene>
    <name evidence="2" type="ORF">I79_010395</name>
</gene>
<dbReference type="EMBL" id="JH000402">
    <property type="protein sequence ID" value="EGW09474.1"/>
    <property type="molecule type" value="Genomic_DNA"/>
</dbReference>
<dbReference type="InParanoid" id="G3HID4"/>
<evidence type="ECO:0000256" key="1">
    <source>
        <dbReference type="SAM" id="SignalP"/>
    </source>
</evidence>
<organism evidence="2 3">
    <name type="scientific">Cricetulus griseus</name>
    <name type="common">Chinese hamster</name>
    <name type="synonym">Cricetulus barabensis griseus</name>
    <dbReference type="NCBI Taxonomy" id="10029"/>
    <lineage>
        <taxon>Eukaryota</taxon>
        <taxon>Metazoa</taxon>
        <taxon>Chordata</taxon>
        <taxon>Craniata</taxon>
        <taxon>Vertebrata</taxon>
        <taxon>Euteleostomi</taxon>
        <taxon>Mammalia</taxon>
        <taxon>Eutheria</taxon>
        <taxon>Euarchontoglires</taxon>
        <taxon>Glires</taxon>
        <taxon>Rodentia</taxon>
        <taxon>Myomorpha</taxon>
        <taxon>Muroidea</taxon>
        <taxon>Cricetidae</taxon>
        <taxon>Cricetinae</taxon>
        <taxon>Cricetulus</taxon>
    </lineage>
</organism>
<protein>
    <recommendedName>
        <fullName evidence="4">Secreted protein</fullName>
    </recommendedName>
</protein>
<dbReference type="Proteomes" id="UP000001075">
    <property type="component" value="Unassembled WGS sequence"/>
</dbReference>
<name>G3HID4_CRIGR</name>
<reference evidence="3" key="1">
    <citation type="journal article" date="2011" name="Nat. Biotechnol.">
        <title>The genomic sequence of the Chinese hamster ovary (CHO)-K1 cell line.</title>
        <authorList>
            <person name="Xu X."/>
            <person name="Nagarajan H."/>
            <person name="Lewis N.E."/>
            <person name="Pan S."/>
            <person name="Cai Z."/>
            <person name="Liu X."/>
            <person name="Chen W."/>
            <person name="Xie M."/>
            <person name="Wang W."/>
            <person name="Hammond S."/>
            <person name="Andersen M.R."/>
            <person name="Neff N."/>
            <person name="Passarelli B."/>
            <person name="Koh W."/>
            <person name="Fan H.C."/>
            <person name="Wang J."/>
            <person name="Gui Y."/>
            <person name="Lee K.H."/>
            <person name="Betenbaugh M.J."/>
            <person name="Quake S.R."/>
            <person name="Famili I."/>
            <person name="Palsson B.O."/>
            <person name="Wang J."/>
        </authorList>
    </citation>
    <scope>NUCLEOTIDE SEQUENCE [LARGE SCALE GENOMIC DNA]</scope>
    <source>
        <strain evidence="3">CHO K1 cell line</strain>
    </source>
</reference>